<dbReference type="GO" id="GO:0016301">
    <property type="term" value="F:kinase activity"/>
    <property type="evidence" value="ECO:0007669"/>
    <property type="project" value="UniProtKB-KW"/>
</dbReference>
<dbReference type="Gene3D" id="3.30.420.40">
    <property type="match status" value="1"/>
</dbReference>
<dbReference type="SUPFAM" id="SSF53067">
    <property type="entry name" value="Actin-like ATPase domain"/>
    <property type="match status" value="1"/>
</dbReference>
<proteinExistence type="predicted"/>
<dbReference type="AlphaFoldDB" id="A0A0F8W8K4"/>
<dbReference type="InterPro" id="IPR018483">
    <property type="entry name" value="Carb_kinase_FGGY_CS"/>
</dbReference>
<sequence length="289" mass="31776">MSLIGLDVGTTGCKAVAFTEEGNELARAYREYPLQHPKPGWSELSADTIWQNTQDVLQSVGAVLGNDPPAALSVSCQGEGVTPIDRNGKTLNDIVVTFDERTIPQFEWWQSRLGRKRIFQVTGMPLHPMHTINKIMWFRENRPDIFEAAHKFLCVEDFVLFRLSGELATDYSLADRTMAFDVRAREWSDEILSAAQVDRSLLPDVRPSGEVVGRIRSDVARTLSLPVDMQIATGGHDQPCGALGAGIIAGGLAMNATGTSDVICPALPEPVLTDTMLDNNYSCYPHVYP</sequence>
<dbReference type="InterPro" id="IPR043129">
    <property type="entry name" value="ATPase_NBD"/>
</dbReference>
<evidence type="ECO:0000313" key="4">
    <source>
        <dbReference type="EMBL" id="KKK53157.1"/>
    </source>
</evidence>
<feature type="non-terminal residue" evidence="4">
    <location>
        <position position="289"/>
    </location>
</feature>
<comment type="caution">
    <text evidence="4">The sequence shown here is derived from an EMBL/GenBank/DDBJ whole genome shotgun (WGS) entry which is preliminary data.</text>
</comment>
<evidence type="ECO:0000256" key="2">
    <source>
        <dbReference type="ARBA" id="ARBA00022777"/>
    </source>
</evidence>
<organism evidence="4">
    <name type="scientific">marine sediment metagenome</name>
    <dbReference type="NCBI Taxonomy" id="412755"/>
    <lineage>
        <taxon>unclassified sequences</taxon>
        <taxon>metagenomes</taxon>
        <taxon>ecological metagenomes</taxon>
    </lineage>
</organism>
<evidence type="ECO:0000256" key="1">
    <source>
        <dbReference type="ARBA" id="ARBA00022679"/>
    </source>
</evidence>
<dbReference type="CDD" id="cd07773">
    <property type="entry name" value="ASKHA_NBD_FGGY_FK"/>
    <property type="match status" value="1"/>
</dbReference>
<feature type="domain" description="Carbohydrate kinase FGGY N-terminal" evidence="3">
    <location>
        <begin position="4"/>
        <end position="244"/>
    </location>
</feature>
<keyword evidence="2" id="KW-0418">Kinase</keyword>
<dbReference type="InterPro" id="IPR018484">
    <property type="entry name" value="FGGY_N"/>
</dbReference>
<evidence type="ECO:0000259" key="3">
    <source>
        <dbReference type="Pfam" id="PF00370"/>
    </source>
</evidence>
<dbReference type="GO" id="GO:0016773">
    <property type="term" value="F:phosphotransferase activity, alcohol group as acceptor"/>
    <property type="evidence" value="ECO:0007669"/>
    <property type="project" value="InterPro"/>
</dbReference>
<dbReference type="Pfam" id="PF00370">
    <property type="entry name" value="FGGY_N"/>
    <property type="match status" value="1"/>
</dbReference>
<accession>A0A0F8W8K4</accession>
<dbReference type="PANTHER" id="PTHR43095">
    <property type="entry name" value="SUGAR KINASE"/>
    <property type="match status" value="1"/>
</dbReference>
<gene>
    <name evidence="4" type="ORF">LCGC14_3097610</name>
</gene>
<reference evidence="4" key="1">
    <citation type="journal article" date="2015" name="Nature">
        <title>Complex archaea that bridge the gap between prokaryotes and eukaryotes.</title>
        <authorList>
            <person name="Spang A."/>
            <person name="Saw J.H."/>
            <person name="Jorgensen S.L."/>
            <person name="Zaremba-Niedzwiedzka K."/>
            <person name="Martijn J."/>
            <person name="Lind A.E."/>
            <person name="van Eijk R."/>
            <person name="Schleper C."/>
            <person name="Guy L."/>
            <person name="Ettema T.J."/>
        </authorList>
    </citation>
    <scope>NUCLEOTIDE SEQUENCE</scope>
</reference>
<dbReference type="EMBL" id="LAZR01066646">
    <property type="protein sequence ID" value="KKK53157.1"/>
    <property type="molecule type" value="Genomic_DNA"/>
</dbReference>
<dbReference type="GO" id="GO:0005975">
    <property type="term" value="P:carbohydrate metabolic process"/>
    <property type="evidence" value="ECO:0007669"/>
    <property type="project" value="InterPro"/>
</dbReference>
<dbReference type="PROSITE" id="PS00933">
    <property type="entry name" value="FGGY_KINASES_1"/>
    <property type="match status" value="1"/>
</dbReference>
<name>A0A0F8W8K4_9ZZZZ</name>
<protein>
    <recommendedName>
        <fullName evidence="3">Carbohydrate kinase FGGY N-terminal domain-containing protein</fullName>
    </recommendedName>
</protein>
<keyword evidence="1" id="KW-0808">Transferase</keyword>
<dbReference type="InterPro" id="IPR050406">
    <property type="entry name" value="FGGY_Carb_Kinase"/>
</dbReference>